<name>B9SXX6_RICCO</name>
<dbReference type="FunCoup" id="B9SXX6">
    <property type="interactions" value="727"/>
</dbReference>
<dbReference type="GO" id="GO:0061733">
    <property type="term" value="F:protein-lysine-acetyltransferase activity"/>
    <property type="evidence" value="ECO:0007669"/>
    <property type="project" value="UniProtKB-EC"/>
</dbReference>
<dbReference type="InterPro" id="IPR001487">
    <property type="entry name" value="Bromodomain"/>
</dbReference>
<dbReference type="SMART" id="SM00297">
    <property type="entry name" value="BROMO"/>
    <property type="match status" value="1"/>
</dbReference>
<dbReference type="STRING" id="3988.B9SXX6"/>
<dbReference type="PANTHER" id="PTHR46136">
    <property type="entry name" value="TRANSCRIPTION FACTOR GTE8"/>
    <property type="match status" value="1"/>
</dbReference>
<evidence type="ECO:0000256" key="3">
    <source>
        <dbReference type="SAM" id="Coils"/>
    </source>
</evidence>
<reference evidence="7" key="1">
    <citation type="journal article" date="2010" name="Nat. Biotechnol.">
        <title>Draft genome sequence of the oilseed species Ricinus communis.</title>
        <authorList>
            <person name="Chan A.P."/>
            <person name="Crabtree J."/>
            <person name="Zhao Q."/>
            <person name="Lorenzi H."/>
            <person name="Orvis J."/>
            <person name="Puiu D."/>
            <person name="Melake-Berhan A."/>
            <person name="Jones K.M."/>
            <person name="Redman J."/>
            <person name="Chen G."/>
            <person name="Cahoon E.B."/>
            <person name="Gedil M."/>
            <person name="Stanke M."/>
            <person name="Haas B.J."/>
            <person name="Wortman J.R."/>
            <person name="Fraser-Liggett C.M."/>
            <person name="Ravel J."/>
            <person name="Rabinowicz P.D."/>
        </authorList>
    </citation>
    <scope>NUCLEOTIDE SEQUENCE [LARGE SCALE GENOMIC DNA]</scope>
    <source>
        <strain evidence="7">cv. Hale</strain>
    </source>
</reference>
<keyword evidence="6" id="KW-0808">Transferase</keyword>
<keyword evidence="1 2" id="KW-0103">Bromodomain</keyword>
<dbReference type="Pfam" id="PF00439">
    <property type="entry name" value="Bromodomain"/>
    <property type="match status" value="1"/>
</dbReference>
<keyword evidence="7" id="KW-1185">Reference proteome</keyword>
<evidence type="ECO:0000313" key="6">
    <source>
        <dbReference type="EMBL" id="EEF31529.1"/>
    </source>
</evidence>
<dbReference type="eggNOG" id="KOG1474">
    <property type="taxonomic scope" value="Eukaryota"/>
</dbReference>
<proteinExistence type="predicted"/>
<dbReference type="PRINTS" id="PR00503">
    <property type="entry name" value="BROMODOMAIN"/>
</dbReference>
<dbReference type="KEGG" id="rcu:8267769"/>
<evidence type="ECO:0000256" key="2">
    <source>
        <dbReference type="PROSITE-ProRule" id="PRU00035"/>
    </source>
</evidence>
<evidence type="ECO:0000256" key="1">
    <source>
        <dbReference type="ARBA" id="ARBA00023117"/>
    </source>
</evidence>
<feature type="coiled-coil region" evidence="3">
    <location>
        <begin position="429"/>
        <end position="466"/>
    </location>
</feature>
<dbReference type="OMA" id="WELNPPG"/>
<evidence type="ECO:0000256" key="4">
    <source>
        <dbReference type="SAM" id="MobiDB-lite"/>
    </source>
</evidence>
<dbReference type="InterPro" id="IPR052442">
    <property type="entry name" value="Env_Response_Regulator"/>
</dbReference>
<protein>
    <submittedName>
        <fullName evidence="6">Bromodomain-containing protein, putative</fullName>
        <ecNumber evidence="6">2.3.1.48</ecNumber>
    </submittedName>
</protein>
<dbReference type="InParanoid" id="B9SXX6"/>
<dbReference type="Gene3D" id="1.20.920.10">
    <property type="entry name" value="Bromodomain-like"/>
    <property type="match status" value="1"/>
</dbReference>
<dbReference type="PANTHER" id="PTHR46136:SF19">
    <property type="entry name" value="TRANSCRIPTION FACTOR GTE12"/>
    <property type="match status" value="1"/>
</dbReference>
<evidence type="ECO:0000313" key="7">
    <source>
        <dbReference type="Proteomes" id="UP000008311"/>
    </source>
</evidence>
<feature type="domain" description="Bromo" evidence="5">
    <location>
        <begin position="94"/>
        <end position="166"/>
    </location>
</feature>
<dbReference type="PROSITE" id="PS50014">
    <property type="entry name" value="BROMODOMAIN_2"/>
    <property type="match status" value="1"/>
</dbReference>
<gene>
    <name evidence="6" type="ORF">RCOM_1207090</name>
</gene>
<feature type="region of interest" description="Disordered" evidence="4">
    <location>
        <begin position="309"/>
        <end position="332"/>
    </location>
</feature>
<accession>B9SXX6</accession>
<dbReference type="SUPFAM" id="SSF47370">
    <property type="entry name" value="Bromodomain"/>
    <property type="match status" value="1"/>
</dbReference>
<organism evidence="6 7">
    <name type="scientific">Ricinus communis</name>
    <name type="common">Castor bean</name>
    <dbReference type="NCBI Taxonomy" id="3988"/>
    <lineage>
        <taxon>Eukaryota</taxon>
        <taxon>Viridiplantae</taxon>
        <taxon>Streptophyta</taxon>
        <taxon>Embryophyta</taxon>
        <taxon>Tracheophyta</taxon>
        <taxon>Spermatophyta</taxon>
        <taxon>Magnoliopsida</taxon>
        <taxon>eudicotyledons</taxon>
        <taxon>Gunneridae</taxon>
        <taxon>Pentapetalae</taxon>
        <taxon>rosids</taxon>
        <taxon>fabids</taxon>
        <taxon>Malpighiales</taxon>
        <taxon>Euphorbiaceae</taxon>
        <taxon>Acalyphoideae</taxon>
        <taxon>Acalypheae</taxon>
        <taxon>Ricinus</taxon>
    </lineage>
</organism>
<dbReference type="EC" id="2.3.1.48" evidence="6"/>
<keyword evidence="3" id="KW-0175">Coiled coil</keyword>
<dbReference type="Proteomes" id="UP000008311">
    <property type="component" value="Unassembled WGS sequence"/>
</dbReference>
<dbReference type="AlphaFoldDB" id="B9SXX6"/>
<sequence length="536" mass="60405">MIIAVPVVAEKLKIKFSSRKIDGVSGRKACGFAHNVEKNYRSRACDTENMKQNPRERSAIKRRPTEMVEGQSKKKRKMDRSVIHQCASLVKSLMDHPCGWVFKEPVDPDKLHIPDYFSIITNPMDLGTVKSKLENNQYFESEEFAADVRLTFSNALLYNTPPNYVHNMAEKLKKIFETRWKALEEKWNYQIPKGGDGKPFHARPKEVGDTRQNYPETHPLRNAVLTKRSKPSEVKLLRCSSDVRAAKVKLSNSKELRQNSYKGTDNGGKNACGYVNVKPSSFSVVSKCGTCGRKACQCILPSDSAQASSGISSERSSGRDHHAYSTGTSKMDVQGKCMSMPQMSKSDPDSDGDISALDEENICRNSQLMTPAKYISIFDVQLSPTKALRAAMIKRRFADTIFKAQLKKLLPHGDKADPVKLQQEKERFEMRQLEEKARIEAQIRAAEQREKEREAARIALQKMENTAEIEQNIEIIKELEKLSGCSLSYSYSFGRRGPEGAHSCSLLERLGLIMKDDIVDDDEILNGDVEEGEILP</sequence>
<dbReference type="EMBL" id="EQ974236">
    <property type="protein sequence ID" value="EEF31529.1"/>
    <property type="molecule type" value="Genomic_DNA"/>
</dbReference>
<dbReference type="InterPro" id="IPR036427">
    <property type="entry name" value="Bromodomain-like_sf"/>
</dbReference>
<dbReference type="OrthoDB" id="21449at2759"/>
<keyword evidence="6" id="KW-0012">Acyltransferase</keyword>
<evidence type="ECO:0000259" key="5">
    <source>
        <dbReference type="PROSITE" id="PS50014"/>
    </source>
</evidence>